<organism evidence="8 9">
    <name type="scientific">Brachybacterium muris UCD-AY4</name>
    <dbReference type="NCBI Taxonomy" id="1249481"/>
    <lineage>
        <taxon>Bacteria</taxon>
        <taxon>Bacillati</taxon>
        <taxon>Actinomycetota</taxon>
        <taxon>Actinomycetes</taxon>
        <taxon>Micrococcales</taxon>
        <taxon>Dermabacteraceae</taxon>
        <taxon>Brachybacterium</taxon>
    </lineage>
</organism>
<dbReference type="Pfam" id="PF01850">
    <property type="entry name" value="PIN"/>
    <property type="match status" value="1"/>
</dbReference>
<protein>
    <recommendedName>
        <fullName evidence="6">Ribonuclease VapC</fullName>
        <shortName evidence="6">RNase VapC</shortName>
        <ecNumber evidence="6">3.1.-.-</ecNumber>
    </recommendedName>
    <alternativeName>
        <fullName evidence="6">Toxin VapC</fullName>
    </alternativeName>
</protein>
<dbReference type="CDD" id="cd09874">
    <property type="entry name" value="PIN_MT3492-like"/>
    <property type="match status" value="1"/>
</dbReference>
<evidence type="ECO:0000256" key="3">
    <source>
        <dbReference type="ARBA" id="ARBA00022723"/>
    </source>
</evidence>
<dbReference type="OrthoDB" id="1525146at2"/>
<keyword evidence="4 6" id="KW-0378">Hydrolase</keyword>
<comment type="similarity">
    <text evidence="6">Belongs to the PINc/VapC protein family.</text>
</comment>
<dbReference type="SUPFAM" id="SSF88723">
    <property type="entry name" value="PIN domain-like"/>
    <property type="match status" value="1"/>
</dbReference>
<dbReference type="HOGENOM" id="CLU_119496_0_1_11"/>
<dbReference type="Proteomes" id="UP000019754">
    <property type="component" value="Unassembled WGS sequence"/>
</dbReference>
<reference evidence="8 9" key="1">
    <citation type="journal article" date="2013" name="Genome Announc.">
        <title>Draft genome sequence of an Actinobacterium, Brachybacterium muris strain UCD-AY4.</title>
        <authorList>
            <person name="Lo J.R."/>
            <person name="Lang J.M."/>
            <person name="Darling A.E."/>
            <person name="Eisen J.A."/>
            <person name="Coil D.A."/>
        </authorList>
    </citation>
    <scope>NUCLEOTIDE SEQUENCE [LARGE SCALE GENOMIC DNA]</scope>
    <source>
        <strain evidence="8 9">UCD-AY4</strain>
    </source>
</reference>
<name>A0A022KW03_9MICO</name>
<evidence type="ECO:0000256" key="4">
    <source>
        <dbReference type="ARBA" id="ARBA00022801"/>
    </source>
</evidence>
<dbReference type="HAMAP" id="MF_00265">
    <property type="entry name" value="VapC_Nob1"/>
    <property type="match status" value="1"/>
</dbReference>
<keyword evidence="2 6" id="KW-0540">Nuclease</keyword>
<comment type="function">
    <text evidence="6">Toxic component of a toxin-antitoxin (TA) system. An RNase.</text>
</comment>
<dbReference type="STRING" id="1249481.D641_0109880"/>
<feature type="domain" description="PIN" evidence="7">
    <location>
        <begin position="4"/>
        <end position="120"/>
    </location>
</feature>
<dbReference type="EC" id="3.1.-.-" evidence="6"/>
<keyword evidence="5 6" id="KW-0460">Magnesium</keyword>
<keyword evidence="1 6" id="KW-1277">Toxin-antitoxin system</keyword>
<keyword evidence="9" id="KW-1185">Reference proteome</keyword>
<proteinExistence type="inferred from homology"/>
<evidence type="ECO:0000256" key="5">
    <source>
        <dbReference type="ARBA" id="ARBA00022842"/>
    </source>
</evidence>
<comment type="caution">
    <text evidence="8">The sequence shown here is derived from an EMBL/GenBank/DDBJ whole genome shotgun (WGS) entry which is preliminary data.</text>
</comment>
<comment type="cofactor">
    <cofactor evidence="6">
        <name>Mg(2+)</name>
        <dbReference type="ChEBI" id="CHEBI:18420"/>
    </cofactor>
</comment>
<gene>
    <name evidence="6" type="primary">vapC</name>
    <name evidence="8" type="ORF">D641_0109880</name>
</gene>
<evidence type="ECO:0000256" key="2">
    <source>
        <dbReference type="ARBA" id="ARBA00022722"/>
    </source>
</evidence>
<dbReference type="GO" id="GO:0004540">
    <property type="term" value="F:RNA nuclease activity"/>
    <property type="evidence" value="ECO:0007669"/>
    <property type="project" value="InterPro"/>
</dbReference>
<dbReference type="EMBL" id="AORC01000011">
    <property type="protein sequence ID" value="EYT48942.1"/>
    <property type="molecule type" value="Genomic_DNA"/>
</dbReference>
<dbReference type="InterPro" id="IPR022907">
    <property type="entry name" value="VapC_family"/>
</dbReference>
<dbReference type="InterPro" id="IPR002716">
    <property type="entry name" value="PIN_dom"/>
</dbReference>
<keyword evidence="3 6" id="KW-0479">Metal-binding</keyword>
<evidence type="ECO:0000256" key="6">
    <source>
        <dbReference type="HAMAP-Rule" id="MF_00265"/>
    </source>
</evidence>
<dbReference type="GO" id="GO:0090729">
    <property type="term" value="F:toxin activity"/>
    <property type="evidence" value="ECO:0007669"/>
    <property type="project" value="UniProtKB-KW"/>
</dbReference>
<dbReference type="Gene3D" id="3.40.50.1010">
    <property type="entry name" value="5'-nuclease"/>
    <property type="match status" value="1"/>
</dbReference>
<evidence type="ECO:0000256" key="1">
    <source>
        <dbReference type="ARBA" id="ARBA00022649"/>
    </source>
</evidence>
<dbReference type="InterPro" id="IPR029060">
    <property type="entry name" value="PIN-like_dom_sf"/>
</dbReference>
<feature type="binding site" evidence="6">
    <location>
        <position position="91"/>
    </location>
    <ligand>
        <name>Mg(2+)</name>
        <dbReference type="ChEBI" id="CHEBI:18420"/>
    </ligand>
</feature>
<sequence length="134" mass="14380">MAHYLDTSALVKLVVAEAETPALRAWLESNSPVAVTSDLTRTELFRAVRRVDPSRSPHARTVLDALIIISLTSHIFDAAGLLDPVVLRSLDAVHLAAALELGDDLDALVTYDDRMGEAARALGIRVLSPGHGHP</sequence>
<dbReference type="GO" id="GO:0000287">
    <property type="term" value="F:magnesium ion binding"/>
    <property type="evidence" value="ECO:0007669"/>
    <property type="project" value="UniProtKB-UniRule"/>
</dbReference>
<feature type="binding site" evidence="6">
    <location>
        <position position="6"/>
    </location>
    <ligand>
        <name>Mg(2+)</name>
        <dbReference type="ChEBI" id="CHEBI:18420"/>
    </ligand>
</feature>
<accession>A0A022KW03</accession>
<keyword evidence="6" id="KW-0800">Toxin</keyword>
<dbReference type="GO" id="GO:0016787">
    <property type="term" value="F:hydrolase activity"/>
    <property type="evidence" value="ECO:0007669"/>
    <property type="project" value="UniProtKB-KW"/>
</dbReference>
<evidence type="ECO:0000259" key="7">
    <source>
        <dbReference type="Pfam" id="PF01850"/>
    </source>
</evidence>
<evidence type="ECO:0000313" key="8">
    <source>
        <dbReference type="EMBL" id="EYT48942.1"/>
    </source>
</evidence>
<evidence type="ECO:0000313" key="9">
    <source>
        <dbReference type="Proteomes" id="UP000019754"/>
    </source>
</evidence>
<dbReference type="RefSeq" id="WP_017823504.1">
    <property type="nucleotide sequence ID" value="NZ_AORC01000011.1"/>
</dbReference>
<dbReference type="AlphaFoldDB" id="A0A022KW03"/>